<dbReference type="AlphaFoldDB" id="A0A8J9Y6Y6"/>
<sequence length="152" mass="17052">MYGCTTGDPGFADYRNAGHLVVGKMKTRIALLVLASTALVSCLPPPHPAVIAVRQAEELLPPHQRSPALRNPHLLHTLELTSLLHKGENPVFDREADKVPRNEIYKILTHAGFIGRRNLINEYPSWPYSYAHNYPKSNDSPFGFNPDLLQYL</sequence>
<gene>
    <name evidence="1" type="ORF">BINO364_LOCUS2495</name>
</gene>
<organism evidence="1 2">
    <name type="scientific">Brenthis ino</name>
    <name type="common">lesser marbled fritillary</name>
    <dbReference type="NCBI Taxonomy" id="405034"/>
    <lineage>
        <taxon>Eukaryota</taxon>
        <taxon>Metazoa</taxon>
        <taxon>Ecdysozoa</taxon>
        <taxon>Arthropoda</taxon>
        <taxon>Hexapoda</taxon>
        <taxon>Insecta</taxon>
        <taxon>Pterygota</taxon>
        <taxon>Neoptera</taxon>
        <taxon>Endopterygota</taxon>
        <taxon>Lepidoptera</taxon>
        <taxon>Glossata</taxon>
        <taxon>Ditrysia</taxon>
        <taxon>Papilionoidea</taxon>
        <taxon>Nymphalidae</taxon>
        <taxon>Heliconiinae</taxon>
        <taxon>Argynnini</taxon>
        <taxon>Brenthis</taxon>
    </lineage>
</organism>
<dbReference type="Proteomes" id="UP000838878">
    <property type="component" value="Chromosome 10"/>
</dbReference>
<evidence type="ECO:0000313" key="2">
    <source>
        <dbReference type="Proteomes" id="UP000838878"/>
    </source>
</evidence>
<proteinExistence type="predicted"/>
<accession>A0A8J9Y6Y6</accession>
<evidence type="ECO:0000313" key="1">
    <source>
        <dbReference type="EMBL" id="CAH0715590.1"/>
    </source>
</evidence>
<dbReference type="EMBL" id="OV170230">
    <property type="protein sequence ID" value="CAH0715590.1"/>
    <property type="molecule type" value="Genomic_DNA"/>
</dbReference>
<feature type="non-terminal residue" evidence="1">
    <location>
        <position position="152"/>
    </location>
</feature>
<keyword evidence="2" id="KW-1185">Reference proteome</keyword>
<dbReference type="OrthoDB" id="7440610at2759"/>
<name>A0A8J9Y6Y6_9NEOP</name>
<protein>
    <submittedName>
        <fullName evidence="1">Uncharacterized protein</fullName>
    </submittedName>
</protein>
<reference evidence="1" key="1">
    <citation type="submission" date="2021-12" db="EMBL/GenBank/DDBJ databases">
        <authorList>
            <person name="Martin H S."/>
        </authorList>
    </citation>
    <scope>NUCLEOTIDE SEQUENCE</scope>
</reference>